<dbReference type="OrthoDB" id="2537769at2759"/>
<feature type="compositionally biased region" description="Low complexity" evidence="1">
    <location>
        <begin position="8"/>
        <end position="33"/>
    </location>
</feature>
<sequence>MPPKKGLTSKSAASRSLKSRTGSTRQAASSSKAAKSKAQKSTKTRSVYFNHNVSGIDSSIEYESELSEPIDELESDDNDDGSDFSATVNIESEDNLQSAEDEPSEEEPGPVKKRKHRTLNAVAKNRASPNRSTKRRKREDNDDEVEFDSRETFIPKRPPRPLHGISYEPYTIHPNTFLFLKDLRNNNEREWFWDHEAEYRAAKKDFDEFIETLSERMTQIDETIPILPLKDILFRIYRDIRFTNDKTPYKPYFAAAYSRTGRVGHYAHYYLHLEPGQCRIGGGMWHLSESNNHGLQVMRRLIDRGGKRLKAIIEHPDMSKFFFRSPNITPLDQFVAMNQGDALKKNPKGYPKDHKEIQLLRLRSYTIHRFLSDDDFAPNMAPIDKIITIFRALVPFIQFLNSVIMDQEDSEDSADSQTSANEGDDGDH</sequence>
<dbReference type="EMBL" id="KV454296">
    <property type="protein sequence ID" value="ODQ71962.1"/>
    <property type="molecule type" value="Genomic_DNA"/>
</dbReference>
<dbReference type="Pfam" id="PF09365">
    <property type="entry name" value="DUF2461"/>
    <property type="match status" value="1"/>
</dbReference>
<name>A0A1E3Q489_LIPST</name>
<feature type="region of interest" description="Disordered" evidence="1">
    <location>
        <begin position="408"/>
        <end position="428"/>
    </location>
</feature>
<evidence type="ECO:0000256" key="1">
    <source>
        <dbReference type="SAM" id="MobiDB-lite"/>
    </source>
</evidence>
<dbReference type="PANTHER" id="PTHR36452">
    <property type="entry name" value="CHROMOSOME 12, WHOLE GENOME SHOTGUN SEQUENCE"/>
    <property type="match status" value="1"/>
</dbReference>
<dbReference type="AlphaFoldDB" id="A0A1E3Q489"/>
<evidence type="ECO:0008006" key="4">
    <source>
        <dbReference type="Google" id="ProtNLM"/>
    </source>
</evidence>
<evidence type="ECO:0000313" key="2">
    <source>
        <dbReference type="EMBL" id="ODQ71962.1"/>
    </source>
</evidence>
<dbReference type="PANTHER" id="PTHR36452:SF1">
    <property type="entry name" value="DUF2461 DOMAIN-CONTAINING PROTEIN"/>
    <property type="match status" value="1"/>
</dbReference>
<dbReference type="STRING" id="675824.A0A1E3Q489"/>
<feature type="compositionally biased region" description="Basic residues" evidence="1">
    <location>
        <begin position="34"/>
        <end position="43"/>
    </location>
</feature>
<feature type="compositionally biased region" description="Acidic residues" evidence="1">
    <location>
        <begin position="91"/>
        <end position="108"/>
    </location>
</feature>
<protein>
    <recommendedName>
        <fullName evidence="4">DUF2461 domain-containing protein</fullName>
    </recommendedName>
</protein>
<proteinExistence type="predicted"/>
<organism evidence="2 3">
    <name type="scientific">Lipomyces starkeyi NRRL Y-11557</name>
    <dbReference type="NCBI Taxonomy" id="675824"/>
    <lineage>
        <taxon>Eukaryota</taxon>
        <taxon>Fungi</taxon>
        <taxon>Dikarya</taxon>
        <taxon>Ascomycota</taxon>
        <taxon>Saccharomycotina</taxon>
        <taxon>Lipomycetes</taxon>
        <taxon>Lipomycetales</taxon>
        <taxon>Lipomycetaceae</taxon>
        <taxon>Lipomyces</taxon>
    </lineage>
</organism>
<dbReference type="Proteomes" id="UP000094385">
    <property type="component" value="Unassembled WGS sequence"/>
</dbReference>
<dbReference type="NCBIfam" id="TIGR02453">
    <property type="entry name" value="TIGR02453 family protein"/>
    <property type="match status" value="1"/>
</dbReference>
<dbReference type="InterPro" id="IPR012808">
    <property type="entry name" value="CHP02453"/>
</dbReference>
<reference evidence="2 3" key="1">
    <citation type="journal article" date="2016" name="Proc. Natl. Acad. Sci. U.S.A.">
        <title>Comparative genomics of biotechnologically important yeasts.</title>
        <authorList>
            <person name="Riley R."/>
            <person name="Haridas S."/>
            <person name="Wolfe K.H."/>
            <person name="Lopes M.R."/>
            <person name="Hittinger C.T."/>
            <person name="Goeker M."/>
            <person name="Salamov A.A."/>
            <person name="Wisecaver J.H."/>
            <person name="Long T.M."/>
            <person name="Calvey C.H."/>
            <person name="Aerts A.L."/>
            <person name="Barry K.W."/>
            <person name="Choi C."/>
            <person name="Clum A."/>
            <person name="Coughlan A.Y."/>
            <person name="Deshpande S."/>
            <person name="Douglass A.P."/>
            <person name="Hanson S.J."/>
            <person name="Klenk H.-P."/>
            <person name="LaButti K.M."/>
            <person name="Lapidus A."/>
            <person name="Lindquist E.A."/>
            <person name="Lipzen A.M."/>
            <person name="Meier-Kolthoff J.P."/>
            <person name="Ohm R.A."/>
            <person name="Otillar R.P."/>
            <person name="Pangilinan J.L."/>
            <person name="Peng Y."/>
            <person name="Rokas A."/>
            <person name="Rosa C.A."/>
            <person name="Scheuner C."/>
            <person name="Sibirny A.A."/>
            <person name="Slot J.C."/>
            <person name="Stielow J.B."/>
            <person name="Sun H."/>
            <person name="Kurtzman C.P."/>
            <person name="Blackwell M."/>
            <person name="Grigoriev I.V."/>
            <person name="Jeffries T.W."/>
        </authorList>
    </citation>
    <scope>NUCLEOTIDE SEQUENCE [LARGE SCALE GENOMIC DNA]</scope>
    <source>
        <strain evidence="2 3">NRRL Y-11557</strain>
    </source>
</reference>
<feature type="region of interest" description="Disordered" evidence="1">
    <location>
        <begin position="1"/>
        <end position="160"/>
    </location>
</feature>
<feature type="compositionally biased region" description="Polar residues" evidence="1">
    <location>
        <begin position="47"/>
        <end position="57"/>
    </location>
</feature>
<keyword evidence="3" id="KW-1185">Reference proteome</keyword>
<evidence type="ECO:0000313" key="3">
    <source>
        <dbReference type="Proteomes" id="UP000094385"/>
    </source>
</evidence>
<gene>
    <name evidence="2" type="ORF">LIPSTDRAFT_313245</name>
</gene>
<accession>A0A1E3Q489</accession>
<feature type="compositionally biased region" description="Acidic residues" evidence="1">
    <location>
        <begin position="60"/>
        <end position="82"/>
    </location>
</feature>